<dbReference type="Proteomes" id="UP000278222">
    <property type="component" value="Unassembled WGS sequence"/>
</dbReference>
<protein>
    <submittedName>
        <fullName evidence="3">Putative membrane protein</fullName>
    </submittedName>
</protein>
<keyword evidence="2" id="KW-0472">Membrane</keyword>
<dbReference type="Pfam" id="PF13801">
    <property type="entry name" value="Metal_resist"/>
    <property type="match status" value="1"/>
</dbReference>
<accession>A0A3N1KWW1</accession>
<comment type="caution">
    <text evidence="3">The sequence shown here is derived from an EMBL/GenBank/DDBJ whole genome shotgun (WGS) entry which is preliminary data.</text>
</comment>
<gene>
    <name evidence="3" type="ORF">EDC65_4609</name>
</gene>
<evidence type="ECO:0000313" key="4">
    <source>
        <dbReference type="Proteomes" id="UP000278222"/>
    </source>
</evidence>
<feature type="transmembrane region" description="Helical" evidence="2">
    <location>
        <begin position="25"/>
        <end position="46"/>
    </location>
</feature>
<dbReference type="AlphaFoldDB" id="A0A3N1KWW1"/>
<feature type="compositionally biased region" description="Basic and acidic residues" evidence="1">
    <location>
        <begin position="149"/>
        <end position="169"/>
    </location>
</feature>
<evidence type="ECO:0000256" key="2">
    <source>
        <dbReference type="SAM" id="Phobius"/>
    </source>
</evidence>
<feature type="compositionally biased region" description="Pro residues" evidence="1">
    <location>
        <begin position="178"/>
        <end position="191"/>
    </location>
</feature>
<dbReference type="RefSeq" id="WP_123694027.1">
    <property type="nucleotide sequence ID" value="NZ_AP019700.1"/>
</dbReference>
<sequence>MSHTTGPDLTVNPPPAAARAGWRRWLLPAALLLSLAFNVFLGSALVGRFAHDQTRGDPTMLTGFRSFAEGLPANARETVRDSFRARRGEISRERRELREARQRVTQALAAEPFDAGAARRAFDSLRHANDGMARVTQEAVVEAAGKLPVELRREMQERRPRAPRERPPGDRLPVTGPGGPPHDGPPPGPRP</sequence>
<feature type="region of interest" description="Disordered" evidence="1">
    <location>
        <begin position="146"/>
        <end position="191"/>
    </location>
</feature>
<reference evidence="3 4" key="1">
    <citation type="submission" date="2018-11" db="EMBL/GenBank/DDBJ databases">
        <title>Genomic Encyclopedia of Type Strains, Phase IV (KMG-IV): sequencing the most valuable type-strain genomes for metagenomic binning, comparative biology and taxonomic classification.</title>
        <authorList>
            <person name="Goeker M."/>
        </authorList>
    </citation>
    <scope>NUCLEOTIDE SEQUENCE [LARGE SCALE GENOMIC DNA]</scope>
    <source>
        <strain evidence="3 4">DSM 5900</strain>
    </source>
</reference>
<evidence type="ECO:0000256" key="1">
    <source>
        <dbReference type="SAM" id="MobiDB-lite"/>
    </source>
</evidence>
<organism evidence="3 4">
    <name type="scientific">Stella humosa</name>
    <dbReference type="NCBI Taxonomy" id="94"/>
    <lineage>
        <taxon>Bacteria</taxon>
        <taxon>Pseudomonadati</taxon>
        <taxon>Pseudomonadota</taxon>
        <taxon>Alphaproteobacteria</taxon>
        <taxon>Rhodospirillales</taxon>
        <taxon>Stellaceae</taxon>
        <taxon>Stella</taxon>
    </lineage>
</organism>
<keyword evidence="4" id="KW-1185">Reference proteome</keyword>
<dbReference type="InterPro" id="IPR025961">
    <property type="entry name" value="Metal_resist"/>
</dbReference>
<proteinExistence type="predicted"/>
<keyword evidence="2" id="KW-0812">Transmembrane</keyword>
<name>A0A3N1KWW1_9PROT</name>
<evidence type="ECO:0000313" key="3">
    <source>
        <dbReference type="EMBL" id="ROP83080.1"/>
    </source>
</evidence>
<dbReference type="EMBL" id="RJKX01000017">
    <property type="protein sequence ID" value="ROP83080.1"/>
    <property type="molecule type" value="Genomic_DNA"/>
</dbReference>
<keyword evidence="2" id="KW-1133">Transmembrane helix</keyword>